<feature type="signal peptide" evidence="1">
    <location>
        <begin position="1"/>
        <end position="35"/>
    </location>
</feature>
<protein>
    <recommendedName>
        <fullName evidence="4">Peptidase inhibitor family I36</fullName>
    </recommendedName>
</protein>
<evidence type="ECO:0008006" key="4">
    <source>
        <dbReference type="Google" id="ProtNLM"/>
    </source>
</evidence>
<evidence type="ECO:0000313" key="2">
    <source>
        <dbReference type="EMBL" id="RKR91778.1"/>
    </source>
</evidence>
<feature type="chain" id="PRO_5019741814" description="Peptidase inhibitor family I36" evidence="1">
    <location>
        <begin position="36"/>
        <end position="141"/>
    </location>
</feature>
<accession>A0A495JTA6</accession>
<proteinExistence type="predicted"/>
<gene>
    <name evidence="2" type="ORF">BDK92_6186</name>
</gene>
<reference evidence="2 3" key="1">
    <citation type="submission" date="2018-10" db="EMBL/GenBank/DDBJ databases">
        <title>Sequencing the genomes of 1000 actinobacteria strains.</title>
        <authorList>
            <person name="Klenk H.-P."/>
        </authorList>
    </citation>
    <scope>NUCLEOTIDE SEQUENCE [LARGE SCALE GENOMIC DNA]</scope>
    <source>
        <strain evidence="2 3">DSM 45175</strain>
    </source>
</reference>
<organism evidence="2 3">
    <name type="scientific">Micromonospora pisi</name>
    <dbReference type="NCBI Taxonomy" id="589240"/>
    <lineage>
        <taxon>Bacteria</taxon>
        <taxon>Bacillati</taxon>
        <taxon>Actinomycetota</taxon>
        <taxon>Actinomycetes</taxon>
        <taxon>Micromonosporales</taxon>
        <taxon>Micromonosporaceae</taxon>
        <taxon>Micromonospora</taxon>
    </lineage>
</organism>
<keyword evidence="1" id="KW-0732">Signal</keyword>
<dbReference type="OrthoDB" id="3383930at2"/>
<comment type="caution">
    <text evidence="2">The sequence shown here is derived from an EMBL/GenBank/DDBJ whole genome shotgun (WGS) entry which is preliminary data.</text>
</comment>
<dbReference type="AlphaFoldDB" id="A0A495JTA6"/>
<dbReference type="RefSeq" id="WP_147457166.1">
    <property type="nucleotide sequence ID" value="NZ_RBKT01000001.1"/>
</dbReference>
<evidence type="ECO:0000256" key="1">
    <source>
        <dbReference type="SAM" id="SignalP"/>
    </source>
</evidence>
<keyword evidence="3" id="KW-1185">Reference proteome</keyword>
<name>A0A495JTA6_9ACTN</name>
<evidence type="ECO:0000313" key="3">
    <source>
        <dbReference type="Proteomes" id="UP000277671"/>
    </source>
</evidence>
<sequence length="141" mass="14648">MNKFSAVRSIGRGFGSTAAAVLVAGAMLTVSSAPAAAATAAGCRDGSASISGAYLQFSMCWDSSGTMVDYWLEDTAADGRRAELYLQYPGSGSSGVEVDEVTGGAGDWSEAWWFNGSATSNVYPKLCTSDANTDRRCTGWL</sequence>
<dbReference type="Proteomes" id="UP000277671">
    <property type="component" value="Unassembled WGS sequence"/>
</dbReference>
<dbReference type="EMBL" id="RBKT01000001">
    <property type="protein sequence ID" value="RKR91778.1"/>
    <property type="molecule type" value="Genomic_DNA"/>
</dbReference>